<organism evidence="1 2">
    <name type="scientific">Salegentibacter chungangensis</name>
    <dbReference type="NCBI Taxonomy" id="1335724"/>
    <lineage>
        <taxon>Bacteria</taxon>
        <taxon>Pseudomonadati</taxon>
        <taxon>Bacteroidota</taxon>
        <taxon>Flavobacteriia</taxon>
        <taxon>Flavobacteriales</taxon>
        <taxon>Flavobacteriaceae</taxon>
        <taxon>Salegentibacter</taxon>
    </lineage>
</organism>
<reference evidence="2" key="1">
    <citation type="journal article" date="2019" name="Int. J. Syst. Evol. Microbiol.">
        <title>The Global Catalogue of Microorganisms (GCM) 10K type strain sequencing project: providing services to taxonomists for standard genome sequencing and annotation.</title>
        <authorList>
            <consortium name="The Broad Institute Genomics Platform"/>
            <consortium name="The Broad Institute Genome Sequencing Center for Infectious Disease"/>
            <person name="Wu L."/>
            <person name="Ma J."/>
        </authorList>
    </citation>
    <scope>NUCLEOTIDE SEQUENCE [LARGE SCALE GENOMIC DNA]</scope>
    <source>
        <strain evidence="2">CCUG 64793</strain>
    </source>
</reference>
<gene>
    <name evidence="1" type="ORF">ACFQ3Q_04510</name>
</gene>
<accession>A0ABW3NRM1</accession>
<evidence type="ECO:0000313" key="1">
    <source>
        <dbReference type="EMBL" id="MFD1095001.1"/>
    </source>
</evidence>
<evidence type="ECO:0000313" key="2">
    <source>
        <dbReference type="Proteomes" id="UP001597131"/>
    </source>
</evidence>
<proteinExistence type="predicted"/>
<dbReference type="Proteomes" id="UP001597131">
    <property type="component" value="Unassembled WGS sequence"/>
</dbReference>
<sequence>MNQILNFLKAVKFEITDEGTNSFRALYSSKGIKLKAVYQDKVIRIWYEHFNIKRQLLGESQIEKAEDLQFILSKNMFLKNEFPFLMKQIQEYQFREPEACE</sequence>
<keyword evidence="2" id="KW-1185">Reference proteome</keyword>
<dbReference type="RefSeq" id="WP_380743355.1">
    <property type="nucleotide sequence ID" value="NZ_JBHTLI010000001.1"/>
</dbReference>
<name>A0ABW3NRM1_9FLAO</name>
<protein>
    <submittedName>
        <fullName evidence="1">Uncharacterized protein</fullName>
    </submittedName>
</protein>
<dbReference type="EMBL" id="JBHTLI010000001">
    <property type="protein sequence ID" value="MFD1095001.1"/>
    <property type="molecule type" value="Genomic_DNA"/>
</dbReference>
<comment type="caution">
    <text evidence="1">The sequence shown here is derived from an EMBL/GenBank/DDBJ whole genome shotgun (WGS) entry which is preliminary data.</text>
</comment>